<dbReference type="EMBL" id="LQRA01000057">
    <property type="protein sequence ID" value="KZE78232.1"/>
    <property type="molecule type" value="Genomic_DNA"/>
</dbReference>
<dbReference type="InterPro" id="IPR004437">
    <property type="entry name" value="ParB/RepB/Spo0J"/>
</dbReference>
<dbReference type="InterPro" id="IPR050336">
    <property type="entry name" value="Chromosome_partition/occlusion"/>
</dbReference>
<evidence type="ECO:0000313" key="6">
    <source>
        <dbReference type="Proteomes" id="UP000076563"/>
    </source>
</evidence>
<dbReference type="AlphaFoldDB" id="A0A165R355"/>
<name>A0A165R355_9BACL</name>
<dbReference type="GO" id="GO:0007059">
    <property type="term" value="P:chromosome segregation"/>
    <property type="evidence" value="ECO:0007669"/>
    <property type="project" value="UniProtKB-KW"/>
</dbReference>
<dbReference type="NCBIfam" id="TIGR00180">
    <property type="entry name" value="parB_part"/>
    <property type="match status" value="1"/>
</dbReference>
<feature type="region of interest" description="Disordered" evidence="3">
    <location>
        <begin position="402"/>
        <end position="529"/>
    </location>
</feature>
<dbReference type="PANTHER" id="PTHR33375">
    <property type="entry name" value="CHROMOSOME-PARTITIONING PROTEIN PARB-RELATED"/>
    <property type="match status" value="1"/>
</dbReference>
<dbReference type="OrthoDB" id="9771505at2"/>
<evidence type="ECO:0000256" key="3">
    <source>
        <dbReference type="SAM" id="MobiDB-lite"/>
    </source>
</evidence>
<feature type="region of interest" description="Disordered" evidence="3">
    <location>
        <begin position="1"/>
        <end position="88"/>
    </location>
</feature>
<dbReference type="SUPFAM" id="SSF109709">
    <property type="entry name" value="KorB DNA-binding domain-like"/>
    <property type="match status" value="1"/>
</dbReference>
<dbReference type="GO" id="GO:0005694">
    <property type="term" value="C:chromosome"/>
    <property type="evidence" value="ECO:0007669"/>
    <property type="project" value="TreeGrafter"/>
</dbReference>
<feature type="compositionally biased region" description="Basic and acidic residues" evidence="3">
    <location>
        <begin position="470"/>
        <end position="481"/>
    </location>
</feature>
<feature type="compositionally biased region" description="Basic and acidic residues" evidence="3">
    <location>
        <begin position="440"/>
        <end position="449"/>
    </location>
</feature>
<feature type="compositionally biased region" description="Basic and acidic residues" evidence="3">
    <location>
        <begin position="76"/>
        <end position="88"/>
    </location>
</feature>
<feature type="non-terminal residue" evidence="5">
    <location>
        <position position="1"/>
    </location>
</feature>
<dbReference type="InterPro" id="IPR003115">
    <property type="entry name" value="ParB_N"/>
</dbReference>
<dbReference type="GO" id="GO:0003677">
    <property type="term" value="F:DNA binding"/>
    <property type="evidence" value="ECO:0007669"/>
    <property type="project" value="InterPro"/>
</dbReference>
<dbReference type="InterPro" id="IPR041468">
    <property type="entry name" value="HTH_ParB/Spo0J"/>
</dbReference>
<organism evidence="5 6">
    <name type="scientific">Paenibacillus elgii</name>
    <dbReference type="NCBI Taxonomy" id="189691"/>
    <lineage>
        <taxon>Bacteria</taxon>
        <taxon>Bacillati</taxon>
        <taxon>Bacillota</taxon>
        <taxon>Bacilli</taxon>
        <taxon>Bacillales</taxon>
        <taxon>Paenibacillaceae</taxon>
        <taxon>Paenibacillus</taxon>
    </lineage>
</organism>
<dbReference type="Gene3D" id="3.90.1530.30">
    <property type="match status" value="1"/>
</dbReference>
<dbReference type="Proteomes" id="UP000076563">
    <property type="component" value="Unassembled WGS sequence"/>
</dbReference>
<evidence type="ECO:0000259" key="4">
    <source>
        <dbReference type="SMART" id="SM00470"/>
    </source>
</evidence>
<feature type="compositionally biased region" description="Basic and acidic residues" evidence="3">
    <location>
        <begin position="1"/>
        <end position="22"/>
    </location>
</feature>
<keyword evidence="6" id="KW-1185">Reference proteome</keyword>
<dbReference type="RefSeq" id="WP_063183207.1">
    <property type="nucleotide sequence ID" value="NZ_LQRA01000057.1"/>
</dbReference>
<evidence type="ECO:0000256" key="1">
    <source>
        <dbReference type="ARBA" id="ARBA00006295"/>
    </source>
</evidence>
<protein>
    <recommendedName>
        <fullName evidence="4">ParB-like N-terminal domain-containing protein</fullName>
    </recommendedName>
</protein>
<sequence length="703" mass="78526">GEHAAGDAEEHAAGDAGEHAGDDAGEDAAGDAGEHAAGDVGEPAADDAGEHAGDDAGEDAAGDAGEHAAGAAGEHAAGDAGEHAAGDAEPHELVRRGVVKAPLHLIDPNPFNPRKNFDEATLTELMNSIQEVGLLQMPVARVVNNRYQLVAGERRYRAIKALGRTEIPLNVVEMTNLQAATAALTENMQRDDVTPIGVAREIDRMMKEFQMKQGDIAQKLGVTQAKVSQYLSLLRLAEPLLEMLERGELSQSIARTIVGMDEETQVQYIGSKDLDKLTVKEVQEFVNFYKEIEKRMSADISEEEHVSAKFAKYMYQQGTVSMFDTMQVNDFKWRVIKLNPEYGYTFDFGDYLPDGEKYDIFFEAITSFEGANTYLEVVPKEDIQWLTMVVDEFIKLHYPIDETIEEEDEEEEEEERTEQTALPESPSAPVNLVTFQPKPNRQEEQHTQEQGETVNRPESTESRGILDNSLSHDEAVRHESGLQEQPSGSDGGGAESDSKEEGTEITPEPLKEEAKVGSPIPVLNHNKERNKTDRLLQIIQEHFRESHPHTQRCYECKLFNPDGTTYTERCKASVNINSFSRYTVDGMDMFTCHSYKPTIEKVESAKCEGMDHELTMFRLLLNQCGSHFSPVVRRVEEFDQKTTREIMELYREADAKTKAYYVSALSEVIAEQQYDRIKEKMYITPAGEEVFIKRGVIVGSEDI</sequence>
<dbReference type="Pfam" id="PF17762">
    <property type="entry name" value="HTH_ParB"/>
    <property type="match status" value="1"/>
</dbReference>
<evidence type="ECO:0000256" key="2">
    <source>
        <dbReference type="ARBA" id="ARBA00022829"/>
    </source>
</evidence>
<dbReference type="Gene3D" id="1.10.10.2830">
    <property type="match status" value="1"/>
</dbReference>
<dbReference type="SMART" id="SM00470">
    <property type="entry name" value="ParB"/>
    <property type="match status" value="1"/>
</dbReference>
<comment type="caution">
    <text evidence="5">The sequence shown here is derived from an EMBL/GenBank/DDBJ whole genome shotgun (WGS) entry which is preliminary data.</text>
</comment>
<accession>A0A165R355</accession>
<feature type="domain" description="ParB-like N-terminal" evidence="4">
    <location>
        <begin position="99"/>
        <end position="188"/>
    </location>
</feature>
<reference evidence="6" key="1">
    <citation type="submission" date="2016-01" db="EMBL/GenBank/DDBJ databases">
        <title>Draft genome of Chromobacterium sp. F49.</title>
        <authorList>
            <person name="Hong K.W."/>
        </authorList>
    </citation>
    <scope>NUCLEOTIDE SEQUENCE [LARGE SCALE GENOMIC DNA]</scope>
    <source>
        <strain evidence="6">M63</strain>
    </source>
</reference>
<proteinExistence type="inferred from homology"/>
<dbReference type="SUPFAM" id="SSF110849">
    <property type="entry name" value="ParB/Sulfiredoxin"/>
    <property type="match status" value="1"/>
</dbReference>
<evidence type="ECO:0000313" key="5">
    <source>
        <dbReference type="EMBL" id="KZE78232.1"/>
    </source>
</evidence>
<comment type="similarity">
    <text evidence="1">Belongs to the ParB family.</text>
</comment>
<keyword evidence="2" id="KW-0159">Chromosome partition</keyword>
<dbReference type="InterPro" id="IPR036086">
    <property type="entry name" value="ParB/Sulfiredoxin_sf"/>
</dbReference>
<dbReference type="PANTHER" id="PTHR33375:SF1">
    <property type="entry name" value="CHROMOSOME-PARTITIONING PROTEIN PARB-RELATED"/>
    <property type="match status" value="1"/>
</dbReference>
<feature type="compositionally biased region" description="Acidic residues" evidence="3">
    <location>
        <begin position="402"/>
        <end position="416"/>
    </location>
</feature>
<gene>
    <name evidence="5" type="ORF">AV654_19865</name>
</gene>
<dbReference type="Pfam" id="PF02195">
    <property type="entry name" value="ParB_N"/>
    <property type="match status" value="1"/>
</dbReference>